<reference evidence="12 14" key="2">
    <citation type="journal article" date="2013" name="Nature">
        <title>Insights into bilaterian evolution from three spiralian genomes.</title>
        <authorList>
            <person name="Simakov O."/>
            <person name="Marletaz F."/>
            <person name="Cho S.J."/>
            <person name="Edsinger-Gonzales E."/>
            <person name="Havlak P."/>
            <person name="Hellsten U."/>
            <person name="Kuo D.H."/>
            <person name="Larsson T."/>
            <person name="Lv J."/>
            <person name="Arendt D."/>
            <person name="Savage R."/>
            <person name="Osoegawa K."/>
            <person name="de Jong P."/>
            <person name="Grimwood J."/>
            <person name="Chapman J.A."/>
            <person name="Shapiro H."/>
            <person name="Aerts A."/>
            <person name="Otillar R.P."/>
            <person name="Terry A.Y."/>
            <person name="Boore J.L."/>
            <person name="Grigoriev I.V."/>
            <person name="Lindberg D.R."/>
            <person name="Seaver E.C."/>
            <person name="Weisblat D.A."/>
            <person name="Putnam N.H."/>
            <person name="Rokhsar D.S."/>
        </authorList>
    </citation>
    <scope>NUCLEOTIDE SEQUENCE</scope>
    <source>
        <strain evidence="12 14">I ESC-2004</strain>
    </source>
</reference>
<dbReference type="Gene3D" id="1.10.1100.10">
    <property type="entry name" value="TAFII-230 TBP-binding domain"/>
    <property type="match status" value="1"/>
</dbReference>
<evidence type="ECO:0000256" key="7">
    <source>
        <dbReference type="ARBA" id="ARBA00040102"/>
    </source>
</evidence>
<feature type="domain" description="Bromo" evidence="11">
    <location>
        <begin position="1531"/>
        <end position="1601"/>
    </location>
</feature>
<keyword evidence="9" id="KW-0175">Coiled coil</keyword>
<dbReference type="Gene3D" id="1.20.920.10">
    <property type="entry name" value="Bromodomain-like"/>
    <property type="match status" value="2"/>
</dbReference>
<dbReference type="GO" id="GO:0005669">
    <property type="term" value="C:transcription factor TFIID complex"/>
    <property type="evidence" value="ECO:0007669"/>
    <property type="project" value="InterPro"/>
</dbReference>
<dbReference type="SUPFAM" id="SSF47055">
    <property type="entry name" value="TAF(II)230 TBP-binding fragment"/>
    <property type="match status" value="1"/>
</dbReference>
<comment type="similarity">
    <text evidence="2">Belongs to the TAF1 family.</text>
</comment>
<dbReference type="InterPro" id="IPR022591">
    <property type="entry name" value="TAF1_HAT_dom"/>
</dbReference>
<gene>
    <name evidence="12" type="ORF">CAPTEDRAFT_225982</name>
</gene>
<evidence type="ECO:0000313" key="14">
    <source>
        <dbReference type="Proteomes" id="UP000014760"/>
    </source>
</evidence>
<name>R7UK52_CAPTE</name>
<dbReference type="FunCoup" id="R7UK52">
    <property type="interactions" value="1745"/>
</dbReference>
<feature type="region of interest" description="Disordered" evidence="10">
    <location>
        <begin position="489"/>
        <end position="509"/>
    </location>
</feature>
<dbReference type="EMBL" id="AMQN01008246">
    <property type="status" value="NOT_ANNOTATED_CDS"/>
    <property type="molecule type" value="Genomic_DNA"/>
</dbReference>
<dbReference type="InterPro" id="IPR041670">
    <property type="entry name" value="Znf-CCHC_6"/>
</dbReference>
<dbReference type="SMART" id="SM00297">
    <property type="entry name" value="BROMO"/>
    <property type="match status" value="2"/>
</dbReference>
<dbReference type="GO" id="GO:0016251">
    <property type="term" value="F:RNA polymerase II general transcription initiation factor activity"/>
    <property type="evidence" value="ECO:0007669"/>
    <property type="project" value="InterPro"/>
</dbReference>
<dbReference type="GO" id="GO:0017025">
    <property type="term" value="F:TBP-class protein binding"/>
    <property type="evidence" value="ECO:0007669"/>
    <property type="project" value="InterPro"/>
</dbReference>
<dbReference type="GO" id="GO:0051123">
    <property type="term" value="P:RNA polymerase II preinitiation complex assembly"/>
    <property type="evidence" value="ECO:0007669"/>
    <property type="project" value="TreeGrafter"/>
</dbReference>
<dbReference type="Pfam" id="PF15288">
    <property type="entry name" value="zf-CCHC_6"/>
    <property type="match status" value="1"/>
</dbReference>
<dbReference type="HOGENOM" id="CLU_000572_3_0_1"/>
<dbReference type="OrthoDB" id="5752at2759"/>
<feature type="compositionally biased region" description="Polar residues" evidence="10">
    <location>
        <begin position="951"/>
        <end position="962"/>
    </location>
</feature>
<dbReference type="PANTHER" id="PTHR13900">
    <property type="entry name" value="TRANSCRIPTION INITIATION FACTOR TFIID"/>
    <property type="match status" value="1"/>
</dbReference>
<feature type="compositionally biased region" description="Acidic residues" evidence="10">
    <location>
        <begin position="222"/>
        <end position="239"/>
    </location>
</feature>
<evidence type="ECO:0000256" key="4">
    <source>
        <dbReference type="ARBA" id="ARBA00023117"/>
    </source>
</evidence>
<feature type="compositionally biased region" description="Polar residues" evidence="10">
    <location>
        <begin position="1808"/>
        <end position="1830"/>
    </location>
</feature>
<evidence type="ECO:0000256" key="10">
    <source>
        <dbReference type="SAM" id="MobiDB-lite"/>
    </source>
</evidence>
<feature type="compositionally biased region" description="Acidic residues" evidence="10">
    <location>
        <begin position="1"/>
        <end position="17"/>
    </location>
</feature>
<feature type="region of interest" description="Disordered" evidence="10">
    <location>
        <begin position="420"/>
        <end position="439"/>
    </location>
</feature>
<feature type="region of interest" description="Disordered" evidence="10">
    <location>
        <begin position="1707"/>
        <end position="1839"/>
    </location>
</feature>
<dbReference type="Proteomes" id="UP000014760">
    <property type="component" value="Unassembled WGS sequence"/>
</dbReference>
<dbReference type="InterPro" id="IPR036741">
    <property type="entry name" value="TAFII-230_TBP-bd_sf"/>
</dbReference>
<protein>
    <recommendedName>
        <fullName evidence="7">Transcription initiation factor TFIID subunit 1</fullName>
    </recommendedName>
</protein>
<keyword evidence="6" id="KW-0539">Nucleus</keyword>
<dbReference type="PROSITE" id="PS00633">
    <property type="entry name" value="BROMODOMAIN_1"/>
    <property type="match status" value="2"/>
</dbReference>
<feature type="compositionally biased region" description="Basic and acidic residues" evidence="10">
    <location>
        <begin position="1752"/>
        <end position="1762"/>
    </location>
</feature>
<dbReference type="GO" id="GO:0004402">
    <property type="term" value="F:histone acetyltransferase activity"/>
    <property type="evidence" value="ECO:0007669"/>
    <property type="project" value="InterPro"/>
</dbReference>
<evidence type="ECO:0000256" key="5">
    <source>
        <dbReference type="ARBA" id="ARBA00023163"/>
    </source>
</evidence>
<feature type="region of interest" description="Disordered" evidence="10">
    <location>
        <begin position="1"/>
        <end position="24"/>
    </location>
</feature>
<dbReference type="PROSITE" id="PS50014">
    <property type="entry name" value="BROMODOMAIN_2"/>
    <property type="match status" value="2"/>
</dbReference>
<keyword evidence="3" id="KW-0805">Transcription regulation</keyword>
<feature type="compositionally biased region" description="Polar residues" evidence="10">
    <location>
        <begin position="1720"/>
        <end position="1731"/>
    </location>
</feature>
<dbReference type="PANTHER" id="PTHR13900:SF0">
    <property type="entry name" value="TRANSCRIPTION INITIATION FACTOR TFIID SUBUNIT 1"/>
    <property type="match status" value="1"/>
</dbReference>
<dbReference type="STRING" id="283909.R7UK52"/>
<dbReference type="Pfam" id="PF12157">
    <property type="entry name" value="DUF3591"/>
    <property type="match status" value="1"/>
</dbReference>
<dbReference type="Pfam" id="PF09247">
    <property type="entry name" value="TBP-binding"/>
    <property type="match status" value="1"/>
</dbReference>
<dbReference type="Pfam" id="PF00439">
    <property type="entry name" value="Bromodomain"/>
    <property type="match status" value="2"/>
</dbReference>
<evidence type="ECO:0000313" key="12">
    <source>
        <dbReference type="EMBL" id="ELU04183.1"/>
    </source>
</evidence>
<evidence type="ECO:0000313" key="13">
    <source>
        <dbReference type="EnsemblMetazoa" id="CapteP225982"/>
    </source>
</evidence>
<dbReference type="InterPro" id="IPR001487">
    <property type="entry name" value="Bromodomain"/>
</dbReference>
<evidence type="ECO:0000256" key="1">
    <source>
        <dbReference type="ARBA" id="ARBA00004123"/>
    </source>
</evidence>
<dbReference type="InterPro" id="IPR040240">
    <property type="entry name" value="TAF1"/>
</dbReference>
<evidence type="ECO:0000256" key="9">
    <source>
        <dbReference type="SAM" id="Coils"/>
    </source>
</evidence>
<comment type="subcellular location">
    <subcellularLocation>
        <location evidence="1">Nucleus</location>
    </subcellularLocation>
</comment>
<dbReference type="PRINTS" id="PR00503">
    <property type="entry name" value="BROMODOMAIN"/>
</dbReference>
<feature type="region of interest" description="Disordered" evidence="10">
    <location>
        <begin position="937"/>
        <end position="962"/>
    </location>
</feature>
<sequence>MDSDHEDDHEMDNEEDAAPSARNTTLTGFLFGNIDKHGQLEEDLLDEDSKRQLGELSSLGMGSMVNEITEENNSNGSDEDLNEGMSVKNLDSAVDYSDINEMAVDEEEARYKAAMAEMEAPTIGGEDYDGCDSRLMPPPTWIPSQPPRTPTGPLSPGVFSPKDCKIHTPLSGMLPPELKDKDVREWFPEFRAGQVLRFSRLFKPVYMPHIYKRKRKKKEDEGKEEEILETNEDDDDQYEDCPFKLDFGRPAKPEEMMTDEAITILQADGGDSADDGSTAGGDRKPRVADWRYGPAQLWYDMLGVDESGEGFDYGFACKEGVDEDEEMPEGYKVPPLENVDIPPEAYHMICQVPWEEEVIWNGEDVRTKVLANQKQAGARAGWIPSSNFRTAHQYFLNVLGKTPPVTPSSATSAPKAIIPRLPSSKTADEEDGSGKPDKWFSIFPVENEDLIYGRWEDDIIWDNSDVDSIPNPNILTLDPNDENIILEIPEDRNPDSTDDTQAATTAKKEKEIRKSRQLLNKAGIIKEEEEEVEEEEETLQLKDPFNLSNDEYYNPKLTTDSALGRNMGASLIQHSTPAAELRQPFFPTHLGPMKLRTFHRPPLKKYSHGPMASFNHPHPTRDSERMASGGGDMFFMRTSEDLTGKDGDIILIEYSEEYPPLINQVGMASKIKIFYKRKPGKDNHPPQYDLGELVYAHTSPFLGTLVPGQALPSIENNMYRAPIYCHDVPESDFLIIRTRQHFYIREVAKIYTVGQCCPLMEVPGPNSKKANNFLRDFLQVFIYRLFWKSKDNPRRIKMEEIKKAFPSHSESSIRKRLKLCADFKRTGIDSNWWVLKPDYRLPEEEEMRAMVSPEQCCAFYSMLAAEQRLKDAGYGEKSLFAQEEDNEEESAMKMEDEVRTAPWNTTRAYISAMKGRCLLSLTGIADPTGCGEGFSYVKVPNKPQQQKDDNSASTPAKKTVTGTDADLRRLSLKDAKQLLKKFGVPEGEIKKLSRWEVIDVVRTMSTEQAKAGQEGEGMSKFARGNRFSTAEHQERYKEECQRIFDLQNRVLSSKEVLSTDEESSEADDSDFEEMGKNLENMLSNKKTSSQLNMEREEQERLELQKMLRGEDIGNKEKDRKMKKKEEEAAAAIPNGVKKLKITRTFINEDGGEFTRTEIVRKPSVIDIYVKIRQTKDQNFIRQFATLDDHQKEEMKKERRRLQEQLRRIKRVQEKGNTSTGAFSSAMFEDSFDGDRSSSFMDTSSTSKKKKAKKEVKKALNLKLKCGACGQVGHMRTNKECPLYNKGGTPEVVSTPPAAKNALGNIAVTEQEEEQLEKSNLVDQELINVEGTKVKISKTLVEHVGQVKRKSLVLKFPKNMTDSGKKRRRAGTISHCDYLKKPRKLTNRRRADPLITISSIFENILNEMREVPNAQPFLVPVNPKKVADYYRIIKKPIDMQTIRDNLRNKKYLSREAFLADAGQIVRNSELYNGAKSVLTQAAQRMLDLCLQRLAEKEDKLMRLEKAINPLLDDNDLVAFSYILGNIIDTKLKTIENSYVFHNPVNKKAIKDYYEIIKNPMDLSSLSKNVKAFKYHSREEFLNDVDLIFLNSSQYNGKDSAFTKTASVISQVAKDNILDDEALIALEENIKATQEAAMDAADSESVVTSLTGGNQDADNLSVDDMSMTRENITIAEDELTMNSANNETQDSYMQNVSRDEDFVDVEGMNDSTQEKSDPVDNSLAQDLQISPDNSDNEDANETNFDSKLSSSGSDSEHEDPRSESFNEESQSYDYNSSNPQFSYPEQYAPAETEEDGNSFDPQAFFASFGKGQSSAEYHQPTADINNDLQMSDSESENEEGHFVEVSADMVPDDDDSNFNIEEFLQQQKS</sequence>
<dbReference type="EMBL" id="KB302576">
    <property type="protein sequence ID" value="ELU04183.1"/>
    <property type="molecule type" value="Genomic_DNA"/>
</dbReference>
<evidence type="ECO:0000256" key="2">
    <source>
        <dbReference type="ARBA" id="ARBA00009064"/>
    </source>
</evidence>
<dbReference type="CDD" id="cd05511">
    <property type="entry name" value="Bromo_TFIID"/>
    <property type="match status" value="1"/>
</dbReference>
<evidence type="ECO:0000256" key="8">
    <source>
        <dbReference type="PROSITE-ProRule" id="PRU00035"/>
    </source>
</evidence>
<dbReference type="InterPro" id="IPR018359">
    <property type="entry name" value="Bromodomain_CS"/>
</dbReference>
<evidence type="ECO:0000256" key="6">
    <source>
        <dbReference type="ARBA" id="ARBA00023242"/>
    </source>
</evidence>
<accession>R7UK52</accession>
<keyword evidence="4 8" id="KW-0103">Bromodomain</keyword>
<feature type="compositionally biased region" description="Polar residues" evidence="10">
    <location>
        <begin position="1765"/>
        <end position="1781"/>
    </location>
</feature>
<dbReference type="SUPFAM" id="SSF47370">
    <property type="entry name" value="Bromodomain"/>
    <property type="match status" value="2"/>
</dbReference>
<dbReference type="OMA" id="PARIWYD"/>
<feature type="coiled-coil region" evidence="9">
    <location>
        <begin position="1485"/>
        <end position="1512"/>
    </location>
</feature>
<feature type="domain" description="Bromo" evidence="11">
    <location>
        <begin position="1408"/>
        <end position="1478"/>
    </location>
</feature>
<feature type="region of interest" description="Disordered" evidence="10">
    <location>
        <begin position="213"/>
        <end position="240"/>
    </location>
</feature>
<reference evidence="14" key="1">
    <citation type="submission" date="2012-12" db="EMBL/GenBank/DDBJ databases">
        <authorList>
            <person name="Hellsten U."/>
            <person name="Grimwood J."/>
            <person name="Chapman J.A."/>
            <person name="Shapiro H."/>
            <person name="Aerts A."/>
            <person name="Otillar R.P."/>
            <person name="Terry A.Y."/>
            <person name="Boore J.L."/>
            <person name="Simakov O."/>
            <person name="Marletaz F."/>
            <person name="Cho S.-J."/>
            <person name="Edsinger-Gonzales E."/>
            <person name="Havlak P."/>
            <person name="Kuo D.-H."/>
            <person name="Larsson T."/>
            <person name="Lv J."/>
            <person name="Arendt D."/>
            <person name="Savage R."/>
            <person name="Osoegawa K."/>
            <person name="de Jong P."/>
            <person name="Lindberg D.R."/>
            <person name="Seaver E.C."/>
            <person name="Weisblat D.A."/>
            <person name="Putnam N.H."/>
            <person name="Grigoriev I.V."/>
            <person name="Rokhsar D.S."/>
        </authorList>
    </citation>
    <scope>NUCLEOTIDE SEQUENCE</scope>
    <source>
        <strain evidence="14">I ESC-2004</strain>
    </source>
</reference>
<dbReference type="EnsemblMetazoa" id="CapteT225982">
    <property type="protein sequence ID" value="CapteP225982"/>
    <property type="gene ID" value="CapteG225982"/>
</dbReference>
<organism evidence="12">
    <name type="scientific">Capitella teleta</name>
    <name type="common">Polychaete worm</name>
    <dbReference type="NCBI Taxonomy" id="283909"/>
    <lineage>
        <taxon>Eukaryota</taxon>
        <taxon>Metazoa</taxon>
        <taxon>Spiralia</taxon>
        <taxon>Lophotrochozoa</taxon>
        <taxon>Annelida</taxon>
        <taxon>Polychaeta</taxon>
        <taxon>Sedentaria</taxon>
        <taxon>Scolecida</taxon>
        <taxon>Capitellidae</taxon>
        <taxon>Capitella</taxon>
    </lineage>
</organism>
<evidence type="ECO:0000259" key="11">
    <source>
        <dbReference type="PROSITE" id="PS50014"/>
    </source>
</evidence>
<evidence type="ECO:0000256" key="3">
    <source>
        <dbReference type="ARBA" id="ARBA00023015"/>
    </source>
</evidence>
<proteinExistence type="inferred from homology"/>
<reference evidence="13" key="3">
    <citation type="submission" date="2015-06" db="UniProtKB">
        <authorList>
            <consortium name="EnsemblMetazoa"/>
        </authorList>
    </citation>
    <scope>IDENTIFICATION</scope>
</reference>
<keyword evidence="14" id="KW-1185">Reference proteome</keyword>
<dbReference type="InterPro" id="IPR036427">
    <property type="entry name" value="Bromodomain-like_sf"/>
</dbReference>
<dbReference type="InterPro" id="IPR009067">
    <property type="entry name" value="TAF_II_230-bd"/>
</dbReference>
<keyword evidence="5" id="KW-0804">Transcription</keyword>